<feature type="transmembrane region" description="Helical" evidence="1">
    <location>
        <begin position="375"/>
        <end position="400"/>
    </location>
</feature>
<gene>
    <name evidence="2" type="ORF">SAMN04488528_100417</name>
</gene>
<accession>A0A1I0W5Y3</accession>
<keyword evidence="1" id="KW-0472">Membrane</keyword>
<keyword evidence="1" id="KW-1133">Transmembrane helix</keyword>
<evidence type="ECO:0000313" key="2">
    <source>
        <dbReference type="EMBL" id="SFA83326.1"/>
    </source>
</evidence>
<dbReference type="STRING" id="84698.SAMN04488528_100417"/>
<evidence type="ECO:0000313" key="3">
    <source>
        <dbReference type="Proteomes" id="UP000198619"/>
    </source>
</evidence>
<dbReference type="Pfam" id="PF12679">
    <property type="entry name" value="ABC2_membrane_2"/>
    <property type="match status" value="1"/>
</dbReference>
<evidence type="ECO:0000256" key="1">
    <source>
        <dbReference type="SAM" id="Phobius"/>
    </source>
</evidence>
<feature type="transmembrane region" description="Helical" evidence="1">
    <location>
        <begin position="20"/>
        <end position="39"/>
    </location>
</feature>
<dbReference type="Proteomes" id="UP000198619">
    <property type="component" value="Unassembled WGS sequence"/>
</dbReference>
<dbReference type="OrthoDB" id="2024038at2"/>
<keyword evidence="3" id="KW-1185">Reference proteome</keyword>
<proteinExistence type="predicted"/>
<dbReference type="GO" id="GO:0140359">
    <property type="term" value="F:ABC-type transporter activity"/>
    <property type="evidence" value="ECO:0007669"/>
    <property type="project" value="InterPro"/>
</dbReference>
<protein>
    <submittedName>
        <fullName evidence="2">ABC-2 type transport system permease protein</fullName>
    </submittedName>
</protein>
<feature type="transmembrane region" description="Helical" evidence="1">
    <location>
        <begin position="177"/>
        <end position="197"/>
    </location>
</feature>
<dbReference type="EMBL" id="FOKI01000004">
    <property type="protein sequence ID" value="SFA83326.1"/>
    <property type="molecule type" value="Genomic_DNA"/>
</dbReference>
<organism evidence="2 3">
    <name type="scientific">Clostridium frigidicarnis</name>
    <dbReference type="NCBI Taxonomy" id="84698"/>
    <lineage>
        <taxon>Bacteria</taxon>
        <taxon>Bacillati</taxon>
        <taxon>Bacillota</taxon>
        <taxon>Clostridia</taxon>
        <taxon>Eubacteriales</taxon>
        <taxon>Clostridiaceae</taxon>
        <taxon>Clostridium</taxon>
    </lineage>
</organism>
<reference evidence="2 3" key="1">
    <citation type="submission" date="2016-10" db="EMBL/GenBank/DDBJ databases">
        <authorList>
            <person name="de Groot N.N."/>
        </authorList>
    </citation>
    <scope>NUCLEOTIDE SEQUENCE [LARGE SCALE GENOMIC DNA]</scope>
    <source>
        <strain evidence="2 3">DSM 12271</strain>
    </source>
</reference>
<name>A0A1I0W5Y3_9CLOT</name>
<dbReference type="GO" id="GO:0005886">
    <property type="term" value="C:plasma membrane"/>
    <property type="evidence" value="ECO:0007669"/>
    <property type="project" value="UniProtKB-SubCell"/>
</dbReference>
<feature type="transmembrane region" description="Helical" evidence="1">
    <location>
        <begin position="297"/>
        <end position="318"/>
    </location>
</feature>
<sequence>MIGILVKNELRKLLRRSKTWIIFGLFIAALLLIGVGDYFSGKSMEKYNSPEFKIENINNEVEYIEKDYLSSSKDLQNKDPEKYEQMTNRVNDLKNEKTSLENAIKDPSKSKDLWKVQLDGQIKDIENQLKDDTMPERYKGQMKTQLTQLNYLKDNNIKPINEWELNSYNYLKSVMQILGVFLLGIGIALFMSDIVSGECTPATLKFLLIQPISRGKVILSKFIAVCITSVTMILSTEILGFIIIGLFKGFGNSNYPMTIGTKFQYDLSKIEDGIHPLIEIANSTTMISLSQFTLRSFLLQALYIIACCSFVFMVSSLVKSSMTSMAIATSVLIACNIFNTAFAFFRKISFLLFTSFGTPSDLLTGQIAIFYNKPFITLGFGIIVMLCWIVGCYLIAHFIFKKKDILI</sequence>
<dbReference type="AlphaFoldDB" id="A0A1I0W5Y3"/>
<keyword evidence="1" id="KW-0812">Transmembrane</keyword>
<dbReference type="PANTHER" id="PTHR37305">
    <property type="entry name" value="INTEGRAL MEMBRANE PROTEIN-RELATED"/>
    <property type="match status" value="1"/>
</dbReference>
<feature type="transmembrane region" description="Helical" evidence="1">
    <location>
        <begin position="217"/>
        <end position="247"/>
    </location>
</feature>
<feature type="transmembrane region" description="Helical" evidence="1">
    <location>
        <begin position="324"/>
        <end position="345"/>
    </location>
</feature>
<dbReference type="RefSeq" id="WP_090038783.1">
    <property type="nucleotide sequence ID" value="NZ_FOKI01000004.1"/>
</dbReference>
<dbReference type="PANTHER" id="PTHR37305:SF1">
    <property type="entry name" value="MEMBRANE PROTEIN"/>
    <property type="match status" value="1"/>
</dbReference>